<reference evidence="2" key="2">
    <citation type="journal article" date="2013" name="Appl. Environ. Microbiol.">
        <title>Characterization of CpdC, a large-ring lactone-hydrolyzing enzyme from Pseudomonas sp. strain HI-70, and its use as a fusion tag facilitating overproduction of proteins in Escherichia coli.</title>
        <authorList>
            <person name="Xu Y."/>
            <person name="Grosse S."/>
            <person name="Iwaki H."/>
            <person name="Hasegawa Y."/>
            <person name="Lau P.C.K."/>
        </authorList>
    </citation>
    <scope>NUCLEOTIDE SEQUENCE</scope>
    <source>
        <strain evidence="2">HI-70</strain>
    </source>
</reference>
<sequence>MTMLKNNSKTCLATCIQRALIPAGLVAACLPFGAQAFQFNTPSDWQVQWDNTLRYNLGLRVKDVDNRIGNHPSFQQSDYKFSDSGDVVTNRVSLLSELDVVYQRRMGARLSVSGWKDFAYDNKAETNPGEFAPGLPYSALQAYRDGRYSNYTERFYRQGGEVLDAFVFNNFEVADKPVYLRAGQYTEYWGGTLFFPFQAISYSQGALDVTKLATSPGTEAKEAFLPRPQIGLTTQLSDEWAVSAQYFLGFDPNRTMEGGTFLGGADFLWQGPDYLAIPAFIPGVGFVAAQLPHGQDSEPDDINDNFGLRAMWTPSDGSGVLGMYYRHFDEAQPWASWLTYDANGRPTSYRQVYNEGVDLVGLSYDTNIGNNSTSFDLSYRRNTALNSRSSPLVPTEDGGARGNVINAVGNIIVPLSRSALWNTGTLTAEMAYAHLLSVTDNKELYFGEDEPICVGGKWKGCSTKNWVAVAARFEPQWLQVFPGVDLSMPISDTYGVYGNAAQLSGTNQGTHTYSAGIKAAIRQKLDVTLAYNGYYAHASGRAITPSGKSYYAGGNGPIGLNDRDWVSLTLKTSF</sequence>
<feature type="signal peptide" evidence="1">
    <location>
        <begin position="1"/>
        <end position="36"/>
    </location>
</feature>
<reference evidence="2" key="1">
    <citation type="journal article" date="2006" name="Appl. Environ. Microbiol.">
        <title>Pseudomonad cyclopentadecanone monooxygenase displaying an uncommon spectrum of Baeyer-Villiger oxidations of cyclic ketones.</title>
        <authorList>
            <person name="Iwaki H."/>
            <person name="Wang S."/>
            <person name="Gross S."/>
            <person name="Bergeron H."/>
            <person name="Nagahashi A."/>
            <person name="Lertvorachon J."/>
            <person name="Yang J."/>
            <person name="Konishi Y."/>
            <person name="Hasegawa Y."/>
            <person name="Lau P."/>
        </authorList>
    </citation>
    <scope>NUCLEOTIDE SEQUENCE</scope>
    <source>
        <strain evidence="2">HI-70</strain>
    </source>
</reference>
<dbReference type="Pfam" id="PF06980">
    <property type="entry name" value="DUF1302"/>
    <property type="match status" value="1"/>
</dbReference>
<proteinExistence type="predicted"/>
<evidence type="ECO:0000256" key="1">
    <source>
        <dbReference type="SAM" id="SignalP"/>
    </source>
</evidence>
<dbReference type="PROSITE" id="PS51257">
    <property type="entry name" value="PROKAR_LIPOPROTEIN"/>
    <property type="match status" value="1"/>
</dbReference>
<accession>T2HV34</accession>
<organism evidence="2">
    <name type="scientific">Pseudomonas sp. HI-70</name>
    <dbReference type="NCBI Taxonomy" id="341693"/>
    <lineage>
        <taxon>Bacteria</taxon>
        <taxon>Pseudomonadati</taxon>
        <taxon>Pseudomonadota</taxon>
        <taxon>Gammaproteobacteria</taxon>
        <taxon>Pseudomonadales</taxon>
        <taxon>Pseudomonadaceae</taxon>
        <taxon>Pseudomonas</taxon>
    </lineage>
</organism>
<dbReference type="AlphaFoldDB" id="T2HV34"/>
<keyword evidence="1" id="KW-0732">Signal</keyword>
<dbReference type="EMBL" id="AB823648">
    <property type="protein sequence ID" value="BAN84079.1"/>
    <property type="molecule type" value="Genomic_DNA"/>
</dbReference>
<name>T2HV34_9PSED</name>
<evidence type="ECO:0008006" key="3">
    <source>
        <dbReference type="Google" id="ProtNLM"/>
    </source>
</evidence>
<protein>
    <recommendedName>
        <fullName evidence="3">DUF1302 domain-containing protein</fullName>
    </recommendedName>
</protein>
<feature type="chain" id="PRO_5004601172" description="DUF1302 domain-containing protein" evidence="1">
    <location>
        <begin position="37"/>
        <end position="574"/>
    </location>
</feature>
<dbReference type="InterPro" id="IPR010727">
    <property type="entry name" value="DUF1302"/>
</dbReference>
<evidence type="ECO:0000313" key="2">
    <source>
        <dbReference type="EMBL" id="BAN84079.1"/>
    </source>
</evidence>